<dbReference type="OrthoDB" id="10055694at2759"/>
<feature type="compositionally biased region" description="Basic and acidic residues" evidence="1">
    <location>
        <begin position="276"/>
        <end position="285"/>
    </location>
</feature>
<feature type="compositionally biased region" description="Basic residues" evidence="1">
    <location>
        <begin position="150"/>
        <end position="177"/>
    </location>
</feature>
<organism evidence="2 3">
    <name type="scientific">Acanthosepion pharaonis</name>
    <name type="common">Pharaoh cuttlefish</name>
    <name type="synonym">Sepia pharaonis</name>
    <dbReference type="NCBI Taxonomy" id="158019"/>
    <lineage>
        <taxon>Eukaryota</taxon>
        <taxon>Metazoa</taxon>
        <taxon>Spiralia</taxon>
        <taxon>Lophotrochozoa</taxon>
        <taxon>Mollusca</taxon>
        <taxon>Cephalopoda</taxon>
        <taxon>Coleoidea</taxon>
        <taxon>Decapodiformes</taxon>
        <taxon>Sepiida</taxon>
        <taxon>Sepiina</taxon>
        <taxon>Sepiidae</taxon>
        <taxon>Acanthosepion</taxon>
    </lineage>
</organism>
<keyword evidence="3" id="KW-1185">Reference proteome</keyword>
<dbReference type="Pfam" id="PF15692">
    <property type="entry name" value="NKAP"/>
    <property type="match status" value="1"/>
</dbReference>
<feature type="compositionally biased region" description="Basic residues" evidence="1">
    <location>
        <begin position="190"/>
        <end position="208"/>
    </location>
</feature>
<dbReference type="InterPro" id="IPR043407">
    <property type="entry name" value="Nkap_D1"/>
</dbReference>
<feature type="compositionally biased region" description="Basic and acidic residues" evidence="1">
    <location>
        <begin position="22"/>
        <end position="62"/>
    </location>
</feature>
<evidence type="ECO:0000256" key="1">
    <source>
        <dbReference type="SAM" id="MobiDB-lite"/>
    </source>
</evidence>
<evidence type="ECO:0000313" key="3">
    <source>
        <dbReference type="Proteomes" id="UP000597762"/>
    </source>
</evidence>
<reference evidence="2" key="1">
    <citation type="submission" date="2021-01" db="EMBL/GenBank/DDBJ databases">
        <authorList>
            <person name="Li R."/>
            <person name="Bekaert M."/>
        </authorList>
    </citation>
    <scope>NUCLEOTIDE SEQUENCE</scope>
    <source>
        <strain evidence="2">Farmed</strain>
    </source>
</reference>
<feature type="region of interest" description="Disordered" evidence="1">
    <location>
        <begin position="87"/>
        <end position="106"/>
    </location>
</feature>
<dbReference type="AlphaFoldDB" id="A0A812BFA7"/>
<dbReference type="PANTHER" id="PTHR46940:SF1">
    <property type="entry name" value="NKAP DOMAIN CONTAINING 1"/>
    <property type="match status" value="1"/>
</dbReference>
<name>A0A812BFA7_ACAPH</name>
<feature type="compositionally biased region" description="Basic and acidic residues" evidence="1">
    <location>
        <begin position="178"/>
        <end position="189"/>
    </location>
</feature>
<gene>
    <name evidence="2" type="ORF">SPHA_16319</name>
</gene>
<feature type="region of interest" description="Disordered" evidence="1">
    <location>
        <begin position="139"/>
        <end position="326"/>
    </location>
</feature>
<feature type="compositionally biased region" description="Basic residues" evidence="1">
    <location>
        <begin position="220"/>
        <end position="237"/>
    </location>
</feature>
<evidence type="ECO:0000313" key="2">
    <source>
        <dbReference type="EMBL" id="CAE1227221.1"/>
    </source>
</evidence>
<feature type="region of interest" description="Disordered" evidence="1">
    <location>
        <begin position="1"/>
        <end position="65"/>
    </location>
</feature>
<accession>A0A812BFA7</accession>
<protein>
    <submittedName>
        <fullName evidence="2">Uncharacterized protein</fullName>
    </submittedName>
</protein>
<feature type="compositionally biased region" description="Basic and acidic residues" evidence="1">
    <location>
        <begin position="238"/>
        <end position="248"/>
    </location>
</feature>
<proteinExistence type="predicted"/>
<comment type="caution">
    <text evidence="2">The sequence shown here is derived from an EMBL/GenBank/DDBJ whole genome shotgun (WGS) entry which is preliminary data.</text>
</comment>
<dbReference type="PANTHER" id="PTHR46940">
    <property type="entry name" value="NKAP DOMAIN-CONTAINING 1"/>
    <property type="match status" value="1"/>
</dbReference>
<sequence>MLQRSAKILLQNELRHTGTHNRMVEEAEMWRQKEKKSLSSSSKKDKDRDKDKEKDKEKEKKNSSSIFFEDTRKSFLYDNRIRDDTVSYGKCRAHMDDEPFPLSTTRSTYWMRQLQKAEEKDPGRWGHSGYKELYPEEFRSDRSEDEENGHHHHHHHHRRKRSSRKRRKEKKRRHHYRSRSDDSRSDSGPRRKRRKSTGCSKHRKHRRSRDLSSGSETVRYIRRKIRKERRRRKHKPRRICDTDIDIKPQLHTSNSPVVGRRHRSTSSSSRRGGGSTRERSSMHDHRQSRHMSTDNTDSGAEEAGSKRQKFQRDYSSSDSEDSYCMS</sequence>
<dbReference type="EMBL" id="CAHIKZ030000571">
    <property type="protein sequence ID" value="CAE1227221.1"/>
    <property type="molecule type" value="Genomic_DNA"/>
</dbReference>
<dbReference type="Proteomes" id="UP000597762">
    <property type="component" value="Unassembled WGS sequence"/>
</dbReference>